<keyword evidence="8 10" id="KW-0131">Cell cycle</keyword>
<feature type="binding site" evidence="10">
    <location>
        <begin position="114"/>
        <end position="120"/>
    </location>
    <ligand>
        <name>ATP</name>
        <dbReference type="ChEBI" id="CHEBI:30616"/>
    </ligand>
</feature>
<keyword evidence="9 10" id="KW-0961">Cell wall biogenesis/degradation</keyword>
<accession>A0A8J3DJQ5</accession>
<dbReference type="SUPFAM" id="SSF53244">
    <property type="entry name" value="MurD-like peptide ligases, peptide-binding domain"/>
    <property type="match status" value="1"/>
</dbReference>
<dbReference type="Proteomes" id="UP000641137">
    <property type="component" value="Unassembled WGS sequence"/>
</dbReference>
<evidence type="ECO:0000256" key="5">
    <source>
        <dbReference type="ARBA" id="ARBA00022840"/>
    </source>
</evidence>
<dbReference type="GO" id="GO:0009252">
    <property type="term" value="P:peptidoglycan biosynthetic process"/>
    <property type="evidence" value="ECO:0007669"/>
    <property type="project" value="UniProtKB-UniRule"/>
</dbReference>
<comment type="catalytic activity">
    <reaction evidence="10 11">
        <text>D-alanyl-D-alanine + UDP-N-acetyl-alpha-D-muramoyl-L-alanyl-gamma-D-glutamyl-meso-2,6-diaminopimelate + ATP = UDP-N-acetyl-alpha-D-muramoyl-L-alanyl-gamma-D-glutamyl-meso-2,6-diaminopimeloyl-D-alanyl-D-alanine + ADP + phosphate + H(+)</text>
        <dbReference type="Rhea" id="RHEA:28374"/>
        <dbReference type="ChEBI" id="CHEBI:15378"/>
        <dbReference type="ChEBI" id="CHEBI:30616"/>
        <dbReference type="ChEBI" id="CHEBI:43474"/>
        <dbReference type="ChEBI" id="CHEBI:57822"/>
        <dbReference type="ChEBI" id="CHEBI:61386"/>
        <dbReference type="ChEBI" id="CHEBI:83905"/>
        <dbReference type="ChEBI" id="CHEBI:456216"/>
        <dbReference type="EC" id="6.3.2.10"/>
    </reaction>
</comment>
<evidence type="ECO:0000256" key="4">
    <source>
        <dbReference type="ARBA" id="ARBA00022741"/>
    </source>
</evidence>
<dbReference type="InterPro" id="IPR036565">
    <property type="entry name" value="Mur-like_cat_sf"/>
</dbReference>
<dbReference type="SUPFAM" id="SSF63418">
    <property type="entry name" value="MurE/MurF N-terminal domain"/>
    <property type="match status" value="1"/>
</dbReference>
<dbReference type="GO" id="GO:0008360">
    <property type="term" value="P:regulation of cell shape"/>
    <property type="evidence" value="ECO:0007669"/>
    <property type="project" value="UniProtKB-KW"/>
</dbReference>
<dbReference type="RefSeq" id="WP_189490604.1">
    <property type="nucleotide sequence ID" value="NZ_BMZO01000008.1"/>
</dbReference>
<gene>
    <name evidence="10 15" type="primary">murF</name>
    <name evidence="15" type="ORF">GCM10010136_24690</name>
</gene>
<feature type="domain" description="Mur ligase C-terminal" evidence="13">
    <location>
        <begin position="335"/>
        <end position="451"/>
    </location>
</feature>
<sequence length="473" mass="50601">MSISWNSDAFVEIMGGRPFGNLPSTITGVSIDTRTLQKGEAFFAIKGDRFDGHNFATAAIGAGAGVMVIAEHKLPALGRFNIPMIVVPDVLVALEKVAAAARIRSRAKVIAITGSAGKTSTKEALRHVLSEFGTVHAADKSFNNHWGVPLTLARLPDDADFAIVEIGMNHPGEIRPLVKLAQPHIAVITLIAAAHLGHFSGLDEIARAKAEIFEGIVPGGYALLNRDDQRWKLLDELATEARVRHVLGFGENARAHVRLTDCRLGSEHSDIRVALDGKEIDARVGAPGRHVVQNMLAVLGCAQLLSLDIEKAANALGNLRPEEGRGRRHRLRIDGEIATLIDESYNANPASMRAALDVLRTATVGEGGRRIAVLGDMLELGSHAPKLHAGLAEFIIDKGIDLVLLAGDEMTALADVLTDKIAVEYRPDANALEPVLLDTVRGGDAVMIKSSKSSGFSKLVETLVNRYGHKTPA</sequence>
<dbReference type="Gene3D" id="3.90.190.20">
    <property type="entry name" value="Mur ligase, C-terminal domain"/>
    <property type="match status" value="1"/>
</dbReference>
<evidence type="ECO:0000313" key="16">
    <source>
        <dbReference type="Proteomes" id="UP000641137"/>
    </source>
</evidence>
<feature type="domain" description="Mur ligase N-terminal catalytic" evidence="12">
    <location>
        <begin position="25"/>
        <end position="100"/>
    </location>
</feature>
<organism evidence="15 16">
    <name type="scientific">Limoniibacter endophyticus</name>
    <dbReference type="NCBI Taxonomy" id="1565040"/>
    <lineage>
        <taxon>Bacteria</taxon>
        <taxon>Pseudomonadati</taxon>
        <taxon>Pseudomonadota</taxon>
        <taxon>Alphaproteobacteria</taxon>
        <taxon>Hyphomicrobiales</taxon>
        <taxon>Bartonellaceae</taxon>
        <taxon>Limoniibacter</taxon>
    </lineage>
</organism>
<dbReference type="Pfam" id="PF08245">
    <property type="entry name" value="Mur_ligase_M"/>
    <property type="match status" value="1"/>
</dbReference>
<evidence type="ECO:0000259" key="14">
    <source>
        <dbReference type="Pfam" id="PF08245"/>
    </source>
</evidence>
<keyword evidence="2 10" id="KW-0436">Ligase</keyword>
<dbReference type="InterPro" id="IPR005863">
    <property type="entry name" value="UDP-N-AcMur_synth"/>
</dbReference>
<comment type="function">
    <text evidence="10 11">Involved in cell wall formation. Catalyzes the final step in the synthesis of UDP-N-acetylmuramoyl-pentapeptide, the precursor of murein.</text>
</comment>
<dbReference type="InterPro" id="IPR035911">
    <property type="entry name" value="MurE/MurF_N"/>
</dbReference>
<dbReference type="HAMAP" id="MF_02019">
    <property type="entry name" value="MurF"/>
    <property type="match status" value="1"/>
</dbReference>
<keyword evidence="7 10" id="KW-0573">Peptidoglycan synthesis</keyword>
<keyword evidence="3 10" id="KW-0132">Cell division</keyword>
<evidence type="ECO:0000259" key="13">
    <source>
        <dbReference type="Pfam" id="PF02875"/>
    </source>
</evidence>
<dbReference type="EMBL" id="BMZO01000008">
    <property type="protein sequence ID" value="GHC75170.1"/>
    <property type="molecule type" value="Genomic_DNA"/>
</dbReference>
<dbReference type="GO" id="GO:0047480">
    <property type="term" value="F:UDP-N-acetylmuramoyl-tripeptide-D-alanyl-D-alanine ligase activity"/>
    <property type="evidence" value="ECO:0007669"/>
    <property type="project" value="UniProtKB-UniRule"/>
</dbReference>
<evidence type="ECO:0000256" key="6">
    <source>
        <dbReference type="ARBA" id="ARBA00022960"/>
    </source>
</evidence>
<dbReference type="InterPro" id="IPR036615">
    <property type="entry name" value="Mur_ligase_C_dom_sf"/>
</dbReference>
<keyword evidence="6 10" id="KW-0133">Cell shape</keyword>
<evidence type="ECO:0000256" key="1">
    <source>
        <dbReference type="ARBA" id="ARBA00022490"/>
    </source>
</evidence>
<feature type="domain" description="Mur ligase central" evidence="14">
    <location>
        <begin position="112"/>
        <end position="302"/>
    </location>
</feature>
<dbReference type="AlphaFoldDB" id="A0A8J3DJQ5"/>
<evidence type="ECO:0000256" key="8">
    <source>
        <dbReference type="ARBA" id="ARBA00023306"/>
    </source>
</evidence>
<reference evidence="15" key="2">
    <citation type="submission" date="2020-09" db="EMBL/GenBank/DDBJ databases">
        <authorList>
            <person name="Sun Q."/>
            <person name="Kim S."/>
        </authorList>
    </citation>
    <scope>NUCLEOTIDE SEQUENCE</scope>
    <source>
        <strain evidence="15">KCTC 42097</strain>
    </source>
</reference>
<dbReference type="Gene3D" id="3.40.1190.10">
    <property type="entry name" value="Mur-like, catalytic domain"/>
    <property type="match status" value="1"/>
</dbReference>
<keyword evidence="1 10" id="KW-0963">Cytoplasm</keyword>
<keyword evidence="16" id="KW-1185">Reference proteome</keyword>
<evidence type="ECO:0000256" key="10">
    <source>
        <dbReference type="HAMAP-Rule" id="MF_02019"/>
    </source>
</evidence>
<dbReference type="SUPFAM" id="SSF53623">
    <property type="entry name" value="MurD-like peptide ligases, catalytic domain"/>
    <property type="match status" value="1"/>
</dbReference>
<dbReference type="InterPro" id="IPR000713">
    <property type="entry name" value="Mur_ligase_N"/>
</dbReference>
<evidence type="ECO:0000313" key="15">
    <source>
        <dbReference type="EMBL" id="GHC75170.1"/>
    </source>
</evidence>
<dbReference type="PANTHER" id="PTHR43024:SF1">
    <property type="entry name" value="UDP-N-ACETYLMURAMOYL-TRIPEPTIDE--D-ALANYL-D-ALANINE LIGASE"/>
    <property type="match status" value="1"/>
</dbReference>
<comment type="subcellular location">
    <subcellularLocation>
        <location evidence="10 11">Cytoplasm</location>
    </subcellularLocation>
</comment>
<name>A0A8J3DJQ5_9HYPH</name>
<dbReference type="InterPro" id="IPR051046">
    <property type="entry name" value="MurCDEF_CellWall_CoF430Synth"/>
</dbReference>
<comment type="pathway">
    <text evidence="10 11">Cell wall biogenesis; peptidoglycan biosynthesis.</text>
</comment>
<evidence type="ECO:0000256" key="7">
    <source>
        <dbReference type="ARBA" id="ARBA00022984"/>
    </source>
</evidence>
<dbReference type="Pfam" id="PF02875">
    <property type="entry name" value="Mur_ligase_C"/>
    <property type="match status" value="1"/>
</dbReference>
<dbReference type="GO" id="GO:0005737">
    <property type="term" value="C:cytoplasm"/>
    <property type="evidence" value="ECO:0007669"/>
    <property type="project" value="UniProtKB-SubCell"/>
</dbReference>
<evidence type="ECO:0000259" key="12">
    <source>
        <dbReference type="Pfam" id="PF01225"/>
    </source>
</evidence>
<protein>
    <recommendedName>
        <fullName evidence="10 11">UDP-N-acetylmuramoyl-tripeptide--D-alanyl-D-alanine ligase</fullName>
        <ecNumber evidence="10 11">6.3.2.10</ecNumber>
    </recommendedName>
    <alternativeName>
        <fullName evidence="10">D-alanyl-D-alanine-adding enzyme</fullName>
    </alternativeName>
</protein>
<keyword evidence="4 10" id="KW-0547">Nucleotide-binding</keyword>
<dbReference type="UniPathway" id="UPA00219"/>
<evidence type="ECO:0000256" key="11">
    <source>
        <dbReference type="RuleBase" id="RU004136"/>
    </source>
</evidence>
<dbReference type="NCBIfam" id="TIGR01143">
    <property type="entry name" value="murF"/>
    <property type="match status" value="1"/>
</dbReference>
<dbReference type="InterPro" id="IPR004101">
    <property type="entry name" value="Mur_ligase_C"/>
</dbReference>
<dbReference type="Pfam" id="PF01225">
    <property type="entry name" value="Mur_ligase"/>
    <property type="match status" value="1"/>
</dbReference>
<dbReference type="EC" id="6.3.2.10" evidence="10 11"/>
<dbReference type="InterPro" id="IPR013221">
    <property type="entry name" value="Mur_ligase_cen"/>
</dbReference>
<dbReference type="NCBIfam" id="NF010693">
    <property type="entry name" value="PRK14093.1"/>
    <property type="match status" value="1"/>
</dbReference>
<comment type="caution">
    <text evidence="15">The sequence shown here is derived from an EMBL/GenBank/DDBJ whole genome shotgun (WGS) entry which is preliminary data.</text>
</comment>
<dbReference type="Gene3D" id="3.40.1390.10">
    <property type="entry name" value="MurE/MurF, N-terminal domain"/>
    <property type="match status" value="1"/>
</dbReference>
<dbReference type="PANTHER" id="PTHR43024">
    <property type="entry name" value="UDP-N-ACETYLMURAMOYL-TRIPEPTIDE--D-ALANYL-D-ALANINE LIGASE"/>
    <property type="match status" value="1"/>
</dbReference>
<evidence type="ECO:0000256" key="3">
    <source>
        <dbReference type="ARBA" id="ARBA00022618"/>
    </source>
</evidence>
<evidence type="ECO:0000256" key="9">
    <source>
        <dbReference type="ARBA" id="ARBA00023316"/>
    </source>
</evidence>
<dbReference type="GO" id="GO:0071555">
    <property type="term" value="P:cell wall organization"/>
    <property type="evidence" value="ECO:0007669"/>
    <property type="project" value="UniProtKB-KW"/>
</dbReference>
<proteinExistence type="inferred from homology"/>
<reference evidence="15" key="1">
    <citation type="journal article" date="2014" name="Int. J. Syst. Evol. Microbiol.">
        <title>Complete genome sequence of Corynebacterium casei LMG S-19264T (=DSM 44701T), isolated from a smear-ripened cheese.</title>
        <authorList>
            <consortium name="US DOE Joint Genome Institute (JGI-PGF)"/>
            <person name="Walter F."/>
            <person name="Albersmeier A."/>
            <person name="Kalinowski J."/>
            <person name="Ruckert C."/>
        </authorList>
    </citation>
    <scope>NUCLEOTIDE SEQUENCE</scope>
    <source>
        <strain evidence="15">KCTC 42097</strain>
    </source>
</reference>
<dbReference type="GO" id="GO:0005524">
    <property type="term" value="F:ATP binding"/>
    <property type="evidence" value="ECO:0007669"/>
    <property type="project" value="UniProtKB-UniRule"/>
</dbReference>
<keyword evidence="5 10" id="KW-0067">ATP-binding</keyword>
<evidence type="ECO:0000256" key="2">
    <source>
        <dbReference type="ARBA" id="ARBA00022598"/>
    </source>
</evidence>
<comment type="similarity">
    <text evidence="10">Belongs to the MurCDEF family. MurF subfamily.</text>
</comment>
<dbReference type="GO" id="GO:0051301">
    <property type="term" value="P:cell division"/>
    <property type="evidence" value="ECO:0007669"/>
    <property type="project" value="UniProtKB-KW"/>
</dbReference>